<evidence type="ECO:0000313" key="1">
    <source>
        <dbReference type="EMBL" id="RDX72030.1"/>
    </source>
</evidence>
<accession>A0A371F160</accession>
<organism evidence="1 2">
    <name type="scientific">Mucuna pruriens</name>
    <name type="common">Velvet bean</name>
    <name type="synonym">Dolichos pruriens</name>
    <dbReference type="NCBI Taxonomy" id="157652"/>
    <lineage>
        <taxon>Eukaryota</taxon>
        <taxon>Viridiplantae</taxon>
        <taxon>Streptophyta</taxon>
        <taxon>Embryophyta</taxon>
        <taxon>Tracheophyta</taxon>
        <taxon>Spermatophyta</taxon>
        <taxon>Magnoliopsida</taxon>
        <taxon>eudicotyledons</taxon>
        <taxon>Gunneridae</taxon>
        <taxon>Pentapetalae</taxon>
        <taxon>rosids</taxon>
        <taxon>fabids</taxon>
        <taxon>Fabales</taxon>
        <taxon>Fabaceae</taxon>
        <taxon>Papilionoideae</taxon>
        <taxon>50 kb inversion clade</taxon>
        <taxon>NPAAA clade</taxon>
        <taxon>indigoferoid/millettioid clade</taxon>
        <taxon>Phaseoleae</taxon>
        <taxon>Mucuna</taxon>
    </lineage>
</organism>
<dbReference type="EMBL" id="QJKJ01011090">
    <property type="protein sequence ID" value="RDX72030.1"/>
    <property type="molecule type" value="Genomic_DNA"/>
</dbReference>
<dbReference type="Proteomes" id="UP000257109">
    <property type="component" value="Unassembled WGS sequence"/>
</dbReference>
<comment type="caution">
    <text evidence="1">The sequence shown here is derived from an EMBL/GenBank/DDBJ whole genome shotgun (WGS) entry which is preliminary data.</text>
</comment>
<feature type="non-terminal residue" evidence="1">
    <location>
        <position position="1"/>
    </location>
</feature>
<dbReference type="AlphaFoldDB" id="A0A371F160"/>
<evidence type="ECO:0000313" key="2">
    <source>
        <dbReference type="Proteomes" id="UP000257109"/>
    </source>
</evidence>
<reference evidence="1" key="1">
    <citation type="submission" date="2018-05" db="EMBL/GenBank/DDBJ databases">
        <title>Draft genome of Mucuna pruriens seed.</title>
        <authorList>
            <person name="Nnadi N.E."/>
            <person name="Vos R."/>
            <person name="Hasami M.H."/>
            <person name="Devisetty U.K."/>
            <person name="Aguiy J.C."/>
        </authorList>
    </citation>
    <scope>NUCLEOTIDE SEQUENCE [LARGE SCALE GENOMIC DNA]</scope>
    <source>
        <strain evidence="1">JCA_2017</strain>
    </source>
</reference>
<name>A0A371F160_MUCPR</name>
<protein>
    <submittedName>
        <fullName evidence="1">Uncharacterized protein</fullName>
    </submittedName>
</protein>
<gene>
    <name evidence="1" type="ORF">CR513_48549</name>
</gene>
<sequence>MGKGAPLGSSLGGSYKGVCGQGVGSKAARQKGFPQITWCKEEFAEQPTLTNSPQIGRDHIKSQRT</sequence>
<proteinExistence type="predicted"/>
<keyword evidence="2" id="KW-1185">Reference proteome</keyword>